<evidence type="ECO:0000313" key="3">
    <source>
        <dbReference type="Proteomes" id="UP000438448"/>
    </source>
</evidence>
<protein>
    <submittedName>
        <fullName evidence="2">Uncharacterized protein</fullName>
    </submittedName>
</protein>
<feature type="compositionally biased region" description="Polar residues" evidence="1">
    <location>
        <begin position="319"/>
        <end position="334"/>
    </location>
</feature>
<feature type="compositionally biased region" description="Basic and acidic residues" evidence="1">
    <location>
        <begin position="258"/>
        <end position="279"/>
    </location>
</feature>
<dbReference type="SUPFAM" id="SSF140459">
    <property type="entry name" value="PE/PPE dimer-like"/>
    <property type="match status" value="1"/>
</dbReference>
<evidence type="ECO:0000313" key="2">
    <source>
        <dbReference type="EMBL" id="MQY22912.1"/>
    </source>
</evidence>
<organism evidence="2 3">
    <name type="scientific">Nocardia macrotermitis</name>
    <dbReference type="NCBI Taxonomy" id="2585198"/>
    <lineage>
        <taxon>Bacteria</taxon>
        <taxon>Bacillati</taxon>
        <taxon>Actinomycetota</taxon>
        <taxon>Actinomycetes</taxon>
        <taxon>Mycobacteriales</taxon>
        <taxon>Nocardiaceae</taxon>
        <taxon>Nocardia</taxon>
    </lineage>
</organism>
<dbReference type="EMBL" id="WEGK01000016">
    <property type="protein sequence ID" value="MQY22912.1"/>
    <property type="molecule type" value="Genomic_DNA"/>
</dbReference>
<dbReference type="AlphaFoldDB" id="A0A7K0DC80"/>
<feature type="compositionally biased region" description="Low complexity" evidence="1">
    <location>
        <begin position="360"/>
        <end position="395"/>
    </location>
</feature>
<dbReference type="Proteomes" id="UP000438448">
    <property type="component" value="Unassembled WGS sequence"/>
</dbReference>
<comment type="caution">
    <text evidence="2">The sequence shown here is derived from an EMBL/GenBank/DDBJ whole genome shotgun (WGS) entry which is preliminary data.</text>
</comment>
<proteinExistence type="predicted"/>
<name>A0A7K0DC80_9NOCA</name>
<gene>
    <name evidence="2" type="ORF">NRB20_60360</name>
</gene>
<evidence type="ECO:0000256" key="1">
    <source>
        <dbReference type="SAM" id="MobiDB-lite"/>
    </source>
</evidence>
<reference evidence="2 3" key="1">
    <citation type="submission" date="2019-10" db="EMBL/GenBank/DDBJ databases">
        <title>Nocardia macrotermitis sp. nov. and Nocardia aurantia sp. nov., isolated from the gut of fungus growing-termite Macrotermes natalensis.</title>
        <authorList>
            <person name="Benndorf R."/>
            <person name="Schwitalla J."/>
            <person name="Martin K."/>
            <person name="De Beer W."/>
            <person name="Kaster A.-K."/>
            <person name="Vollmers J."/>
            <person name="Poulsen M."/>
            <person name="Beemelmanns C."/>
        </authorList>
    </citation>
    <scope>NUCLEOTIDE SEQUENCE [LARGE SCALE GENOMIC DNA]</scope>
    <source>
        <strain evidence="2 3">RB20</strain>
    </source>
</reference>
<feature type="region of interest" description="Disordered" evidence="1">
    <location>
        <begin position="221"/>
        <end position="461"/>
    </location>
</feature>
<keyword evidence="3" id="KW-1185">Reference proteome</keyword>
<sequence>MTTDSSDPNFTNSLAASMSGDPKMTVDLYRKNQAAQASENTAKDADKLLTDGGHDADYISAGVLESFLTMKHQTILDGVSTMQPGTMQTFAQAWTKIADAVMFNSMGLNSKVQKSLSDGSWQGATSDALQNATRRFVNELTDMHNVTQSVSSRITSAAYGAEVVKGAVPPIPAAPSPAIPTGSDNPAAVIGHVTSASEAEQAAQHAMVNYYVPSYQPAGQQVPTYVPPKDPNGTPGPSTPQSKPAVTSSGPDTNTNPTDKKNPSDSTDKSDSTNQHKTDPAAAKPTDSTAQQQNTTPSSSNQASTTPAGVDTAGKSPTGLDSSSATPGSSTYGNSTAGGGSGISYTGGSGGNSSARPESGRSVPGTPGTGSTTTNAATATRSAAATSASSMPGMGAPAGKGTGKEDRDRKGNPELLVHERNKIDLVGEPVPAVPPVFGEKRPAPPDRDKERPRGDKDDRRA</sequence>
<feature type="compositionally biased region" description="Gly residues" evidence="1">
    <location>
        <begin position="336"/>
        <end position="351"/>
    </location>
</feature>
<feature type="compositionally biased region" description="Basic and acidic residues" evidence="1">
    <location>
        <begin position="402"/>
        <end position="425"/>
    </location>
</feature>
<dbReference type="Gene3D" id="1.20.1260.20">
    <property type="entry name" value="PPE superfamily"/>
    <property type="match status" value="1"/>
</dbReference>
<feature type="compositionally biased region" description="Basic and acidic residues" evidence="1">
    <location>
        <begin position="438"/>
        <end position="461"/>
    </location>
</feature>
<accession>A0A7K0DC80</accession>
<feature type="compositionally biased region" description="Polar residues" evidence="1">
    <location>
        <begin position="235"/>
        <end position="257"/>
    </location>
</feature>
<dbReference type="InterPro" id="IPR038332">
    <property type="entry name" value="PPE_sf"/>
</dbReference>
<feature type="compositionally biased region" description="Low complexity" evidence="1">
    <location>
        <begin position="288"/>
        <end position="307"/>
    </location>
</feature>